<dbReference type="InterPro" id="IPR013563">
    <property type="entry name" value="Oligopep_ABC_C"/>
</dbReference>
<evidence type="ECO:0000313" key="9">
    <source>
        <dbReference type="EMBL" id="GLB46496.1"/>
    </source>
</evidence>
<keyword evidence="7" id="KW-0472">Membrane</keyword>
<dbReference type="InterPro" id="IPR050388">
    <property type="entry name" value="ABC_Ni/Peptide_Import"/>
</dbReference>
<dbReference type="GO" id="GO:0016887">
    <property type="term" value="F:ATP hydrolysis activity"/>
    <property type="evidence" value="ECO:0007669"/>
    <property type="project" value="InterPro"/>
</dbReference>
<dbReference type="PANTHER" id="PTHR43297">
    <property type="entry name" value="OLIGOPEPTIDE TRANSPORT ATP-BINDING PROTEIN APPD"/>
    <property type="match status" value="1"/>
</dbReference>
<dbReference type="Pfam" id="PF08352">
    <property type="entry name" value="oligo_HPY"/>
    <property type="match status" value="1"/>
</dbReference>
<evidence type="ECO:0000256" key="4">
    <source>
        <dbReference type="ARBA" id="ARBA00022475"/>
    </source>
</evidence>
<keyword evidence="5" id="KW-0547">Nucleotide-binding</keyword>
<dbReference type="PANTHER" id="PTHR43297:SF2">
    <property type="entry name" value="DIPEPTIDE TRANSPORT ATP-BINDING PROTEIN DPPD"/>
    <property type="match status" value="1"/>
</dbReference>
<evidence type="ECO:0000256" key="5">
    <source>
        <dbReference type="ARBA" id="ARBA00022741"/>
    </source>
</evidence>
<reference evidence="9" key="2">
    <citation type="journal article" date="2023" name="PLoS ONE">
        <title>Philodulcilactobacillus myokoensis gen. nov., sp. nov., a fructophilic, acidophilic, and agar-phobic lactic acid bacterium isolated from fermented vegetable extracts.</title>
        <authorList>
            <person name="Kouya T."/>
            <person name="Ishiyama Y."/>
            <person name="Ohashi S."/>
            <person name="Kumakubo R."/>
            <person name="Yamazaki T."/>
            <person name="Otaki T."/>
        </authorList>
    </citation>
    <scope>NUCLEOTIDE SEQUENCE</scope>
    <source>
        <strain evidence="9">WR16-4</strain>
    </source>
</reference>
<protein>
    <submittedName>
        <fullName evidence="9">Dipeptide/oligopeptide/nickel ABC transporter ATP-binding protein</fullName>
    </submittedName>
</protein>
<dbReference type="Pfam" id="PF00005">
    <property type="entry name" value="ABC_tran"/>
    <property type="match status" value="1"/>
</dbReference>
<evidence type="ECO:0000256" key="3">
    <source>
        <dbReference type="ARBA" id="ARBA00022448"/>
    </source>
</evidence>
<evidence type="ECO:0000256" key="2">
    <source>
        <dbReference type="ARBA" id="ARBA00005417"/>
    </source>
</evidence>
<dbReference type="InterPro" id="IPR027417">
    <property type="entry name" value="P-loop_NTPase"/>
</dbReference>
<comment type="subcellular location">
    <subcellularLocation>
        <location evidence="1">Cell membrane</location>
        <topology evidence="1">Peripheral membrane protein</topology>
    </subcellularLocation>
</comment>
<keyword evidence="3" id="KW-0813">Transport</keyword>
<feature type="domain" description="ABC transporter" evidence="8">
    <location>
        <begin position="6"/>
        <end position="256"/>
    </location>
</feature>
<organism evidence="9 10">
    <name type="scientific">Philodulcilactobacillus myokoensis</name>
    <dbReference type="NCBI Taxonomy" id="2929573"/>
    <lineage>
        <taxon>Bacteria</taxon>
        <taxon>Bacillati</taxon>
        <taxon>Bacillota</taxon>
        <taxon>Bacilli</taxon>
        <taxon>Lactobacillales</taxon>
        <taxon>Lactobacillaceae</taxon>
        <taxon>Philodulcilactobacillus</taxon>
    </lineage>
</organism>
<keyword evidence="10" id="KW-1185">Reference proteome</keyword>
<evidence type="ECO:0000313" key="10">
    <source>
        <dbReference type="Proteomes" id="UP001144204"/>
    </source>
</evidence>
<dbReference type="InterPro" id="IPR003593">
    <property type="entry name" value="AAA+_ATPase"/>
</dbReference>
<dbReference type="InterPro" id="IPR003439">
    <property type="entry name" value="ABC_transporter-like_ATP-bd"/>
</dbReference>
<evidence type="ECO:0000256" key="7">
    <source>
        <dbReference type="ARBA" id="ARBA00023136"/>
    </source>
</evidence>
<dbReference type="PROSITE" id="PS00211">
    <property type="entry name" value="ABC_TRANSPORTER_1"/>
    <property type="match status" value="1"/>
</dbReference>
<comment type="caution">
    <text evidence="9">The sequence shown here is derived from an EMBL/GenBank/DDBJ whole genome shotgun (WGS) entry which is preliminary data.</text>
</comment>
<evidence type="ECO:0000256" key="1">
    <source>
        <dbReference type="ARBA" id="ARBA00004202"/>
    </source>
</evidence>
<dbReference type="RefSeq" id="WP_286135964.1">
    <property type="nucleotide sequence ID" value="NZ_BRPL01000002.1"/>
</dbReference>
<evidence type="ECO:0000256" key="6">
    <source>
        <dbReference type="ARBA" id="ARBA00022840"/>
    </source>
</evidence>
<dbReference type="Gene3D" id="3.40.50.300">
    <property type="entry name" value="P-loop containing nucleotide triphosphate hydrolases"/>
    <property type="match status" value="1"/>
</dbReference>
<proteinExistence type="inferred from homology"/>
<dbReference type="EMBL" id="BRPL01000002">
    <property type="protein sequence ID" value="GLB46496.1"/>
    <property type="molecule type" value="Genomic_DNA"/>
</dbReference>
<reference evidence="9" key="1">
    <citation type="submission" date="2022-07" db="EMBL/GenBank/DDBJ databases">
        <authorList>
            <person name="Kouya T."/>
            <person name="Ishiyama Y."/>
        </authorList>
    </citation>
    <scope>NUCLEOTIDE SEQUENCE</scope>
    <source>
        <strain evidence="9">WR16-4</strain>
    </source>
</reference>
<dbReference type="AlphaFoldDB" id="A0A9W6B0G2"/>
<dbReference type="NCBIfam" id="TIGR01727">
    <property type="entry name" value="oligo_HPY"/>
    <property type="match status" value="1"/>
</dbReference>
<evidence type="ECO:0000259" key="8">
    <source>
        <dbReference type="PROSITE" id="PS50893"/>
    </source>
</evidence>
<comment type="similarity">
    <text evidence="2">Belongs to the ABC transporter superfamily.</text>
</comment>
<gene>
    <name evidence="9" type="ORF">WR164_04750</name>
</gene>
<dbReference type="InterPro" id="IPR017871">
    <property type="entry name" value="ABC_transporter-like_CS"/>
</dbReference>
<name>A0A9W6B0G2_9LACO</name>
<accession>A0A9W6B0G2</accession>
<dbReference type="SUPFAM" id="SSF52540">
    <property type="entry name" value="P-loop containing nucleoside triphosphate hydrolases"/>
    <property type="match status" value="1"/>
</dbReference>
<dbReference type="GO" id="GO:0005886">
    <property type="term" value="C:plasma membrane"/>
    <property type="evidence" value="ECO:0007669"/>
    <property type="project" value="UniProtKB-SubCell"/>
</dbReference>
<keyword evidence="4" id="KW-1003">Cell membrane</keyword>
<dbReference type="FunFam" id="3.40.50.300:FF:000016">
    <property type="entry name" value="Oligopeptide ABC transporter ATP-binding component"/>
    <property type="match status" value="1"/>
</dbReference>
<sequence length="337" mass="37865">MAKQFLDIKDVNTSFEMDGKYYNAISDINLHVNSNEFLAVVGESGCGKSTLAKTIMGLHDPAYTKISGQVDFEGHDLLKMSEKQLNHYRGSKMGMIFQDPLSSLNPLKKVKDQISESLDYHTKLNSKQKNDRVIKLLGEVGIDDPKLIANEFPYQLSGGMRQRVLIAIAIACEPDLIIADEPTTALDVTIQAQILDVLRKIRKENHSSIILITHDLGVVADTADRVAVMYAGQIVEVGTVQQIFEHPLHPYTRSLLRSMPELNTTSDDLYVIDGQVPSLKKMPKTGDRFAPRIPWIKASEHEKNPVMHDVGNEHFVRCSCYKHFYFPDQKKVSENNG</sequence>
<dbReference type="GO" id="GO:0005524">
    <property type="term" value="F:ATP binding"/>
    <property type="evidence" value="ECO:0007669"/>
    <property type="project" value="UniProtKB-KW"/>
</dbReference>
<dbReference type="Proteomes" id="UP001144204">
    <property type="component" value="Unassembled WGS sequence"/>
</dbReference>
<dbReference type="CDD" id="cd03257">
    <property type="entry name" value="ABC_NikE_OppD_transporters"/>
    <property type="match status" value="1"/>
</dbReference>
<dbReference type="SMART" id="SM00382">
    <property type="entry name" value="AAA"/>
    <property type="match status" value="1"/>
</dbReference>
<dbReference type="PROSITE" id="PS50893">
    <property type="entry name" value="ABC_TRANSPORTER_2"/>
    <property type="match status" value="1"/>
</dbReference>
<keyword evidence="6 9" id="KW-0067">ATP-binding</keyword>
<dbReference type="GO" id="GO:0015833">
    <property type="term" value="P:peptide transport"/>
    <property type="evidence" value="ECO:0007669"/>
    <property type="project" value="InterPro"/>
</dbReference>